<evidence type="ECO:0000313" key="2">
    <source>
        <dbReference type="Proteomes" id="UP000242146"/>
    </source>
</evidence>
<evidence type="ECO:0000313" key="1">
    <source>
        <dbReference type="EMBL" id="ORX59797.1"/>
    </source>
</evidence>
<comment type="caution">
    <text evidence="1">The sequence shown here is derived from an EMBL/GenBank/DDBJ whole genome shotgun (WGS) entry which is preliminary data.</text>
</comment>
<reference evidence="1 2" key="1">
    <citation type="submission" date="2016-07" db="EMBL/GenBank/DDBJ databases">
        <title>Pervasive Adenine N6-methylation of Active Genes in Fungi.</title>
        <authorList>
            <consortium name="DOE Joint Genome Institute"/>
            <person name="Mondo S.J."/>
            <person name="Dannebaum R.O."/>
            <person name="Kuo R.C."/>
            <person name="Labutti K."/>
            <person name="Haridas S."/>
            <person name="Kuo A."/>
            <person name="Salamov A."/>
            <person name="Ahrendt S.R."/>
            <person name="Lipzen A."/>
            <person name="Sullivan W."/>
            <person name="Andreopoulos W.B."/>
            <person name="Clum A."/>
            <person name="Lindquist E."/>
            <person name="Daum C."/>
            <person name="Ramamoorthy G.K."/>
            <person name="Gryganskyi A."/>
            <person name="Culley D."/>
            <person name="Magnuson J.K."/>
            <person name="James T.Y."/>
            <person name="O'Malley M.A."/>
            <person name="Stajich J.E."/>
            <person name="Spatafora J.W."/>
            <person name="Visel A."/>
            <person name="Grigoriev I.V."/>
        </authorList>
    </citation>
    <scope>NUCLEOTIDE SEQUENCE [LARGE SCALE GENOMIC DNA]</scope>
    <source>
        <strain evidence="1 2">NRRL 3301</strain>
    </source>
</reference>
<name>A0A1X2GRL5_9FUNG</name>
<dbReference type="AlphaFoldDB" id="A0A1X2GRL5"/>
<organism evidence="1 2">
    <name type="scientific">Hesseltinella vesiculosa</name>
    <dbReference type="NCBI Taxonomy" id="101127"/>
    <lineage>
        <taxon>Eukaryota</taxon>
        <taxon>Fungi</taxon>
        <taxon>Fungi incertae sedis</taxon>
        <taxon>Mucoromycota</taxon>
        <taxon>Mucoromycotina</taxon>
        <taxon>Mucoromycetes</taxon>
        <taxon>Mucorales</taxon>
        <taxon>Cunninghamellaceae</taxon>
        <taxon>Hesseltinella</taxon>
    </lineage>
</organism>
<sequence length="84" mass="9687">MAAIYLLFFLAATVATFSLVFSSSMAERKRTFLFYLSTRAHWWPHPHCTRAPLSLRCTASALTKRHTNCRCPRPDPRLIYRAGK</sequence>
<dbReference type="Proteomes" id="UP000242146">
    <property type="component" value="Unassembled WGS sequence"/>
</dbReference>
<protein>
    <submittedName>
        <fullName evidence="1">Uncharacterized protein</fullName>
    </submittedName>
</protein>
<dbReference type="EMBL" id="MCGT01000005">
    <property type="protein sequence ID" value="ORX59797.1"/>
    <property type="molecule type" value="Genomic_DNA"/>
</dbReference>
<gene>
    <name evidence="1" type="ORF">DM01DRAFT_1192872</name>
</gene>
<accession>A0A1X2GRL5</accession>
<proteinExistence type="predicted"/>
<keyword evidence="2" id="KW-1185">Reference proteome</keyword>